<evidence type="ECO:0000313" key="2">
    <source>
        <dbReference type="Proteomes" id="UP000230821"/>
    </source>
</evidence>
<reference evidence="1 2" key="1">
    <citation type="submission" date="2017-10" db="EMBL/GenBank/DDBJ databases">
        <title>Novel microbial diversity and functional potential in the marine mammal oral microbiome.</title>
        <authorList>
            <person name="Dudek N.K."/>
            <person name="Sun C.L."/>
            <person name="Burstein D."/>
            <person name="Kantor R.S."/>
            <person name="Aliaga Goltsman D.S."/>
            <person name="Bik E.M."/>
            <person name="Thomas B.C."/>
            <person name="Banfield J.F."/>
            <person name="Relman D.A."/>
        </authorList>
    </citation>
    <scope>NUCLEOTIDE SEQUENCE [LARGE SCALE GENOMIC DNA]</scope>
    <source>
        <strain evidence="1">DOLJORAL78_47_16</strain>
    </source>
</reference>
<gene>
    <name evidence="1" type="ORF">CSA56_00225</name>
</gene>
<accession>A0A2G6KLG0</accession>
<dbReference type="Proteomes" id="UP000230821">
    <property type="component" value="Unassembled WGS sequence"/>
</dbReference>
<dbReference type="EMBL" id="PDSK01000009">
    <property type="protein sequence ID" value="PIE36496.1"/>
    <property type="molecule type" value="Genomic_DNA"/>
</dbReference>
<protein>
    <submittedName>
        <fullName evidence="1">Uncharacterized protein</fullName>
    </submittedName>
</protein>
<organism evidence="1 2">
    <name type="scientific">candidate division KSB3 bacterium</name>
    <dbReference type="NCBI Taxonomy" id="2044937"/>
    <lineage>
        <taxon>Bacteria</taxon>
        <taxon>candidate division KSB3</taxon>
    </lineage>
</organism>
<name>A0A2G6KLG0_9BACT</name>
<sequence>MIQGAVDSRKISGKIKMMDTSGGAAPAADLEILGDRKGRPYKIYPSDGSLCRAVLAADLPRQACLSYQTFRESTYND</sequence>
<dbReference type="AlphaFoldDB" id="A0A2G6KLG0"/>
<proteinExistence type="predicted"/>
<evidence type="ECO:0000313" key="1">
    <source>
        <dbReference type="EMBL" id="PIE36496.1"/>
    </source>
</evidence>
<comment type="caution">
    <text evidence="1">The sequence shown here is derived from an EMBL/GenBank/DDBJ whole genome shotgun (WGS) entry which is preliminary data.</text>
</comment>